<dbReference type="EMBL" id="MN740532">
    <property type="protein sequence ID" value="QHU31718.1"/>
    <property type="molecule type" value="Genomic_DNA"/>
</dbReference>
<reference evidence="2" key="1">
    <citation type="journal article" date="2020" name="Nature">
        <title>Giant virus diversity and host interactions through global metagenomics.</title>
        <authorList>
            <person name="Schulz F."/>
            <person name="Roux S."/>
            <person name="Paez-Espino D."/>
            <person name="Jungbluth S."/>
            <person name="Walsh D.A."/>
            <person name="Denef V.J."/>
            <person name="McMahon K.D."/>
            <person name="Konstantinidis K.T."/>
            <person name="Eloe-Fadrosh E.A."/>
            <person name="Kyrpides N.C."/>
            <person name="Woyke T."/>
        </authorList>
    </citation>
    <scope>NUCLEOTIDE SEQUENCE</scope>
    <source>
        <strain evidence="2">GVMAG-M-3300027963-41</strain>
    </source>
</reference>
<proteinExistence type="predicted"/>
<evidence type="ECO:0000256" key="1">
    <source>
        <dbReference type="SAM" id="MobiDB-lite"/>
    </source>
</evidence>
<name>A0A6C0LP35_9ZZZZ</name>
<feature type="region of interest" description="Disordered" evidence="1">
    <location>
        <begin position="1"/>
        <end position="32"/>
    </location>
</feature>
<evidence type="ECO:0000313" key="2">
    <source>
        <dbReference type="EMBL" id="QHU31718.1"/>
    </source>
</evidence>
<protein>
    <submittedName>
        <fullName evidence="2">Uncharacterized protein</fullName>
    </submittedName>
</protein>
<accession>A0A6C0LP35</accession>
<dbReference type="AlphaFoldDB" id="A0A6C0LP35"/>
<organism evidence="2">
    <name type="scientific">viral metagenome</name>
    <dbReference type="NCBI Taxonomy" id="1070528"/>
    <lineage>
        <taxon>unclassified sequences</taxon>
        <taxon>metagenomes</taxon>
        <taxon>organismal metagenomes</taxon>
    </lineage>
</organism>
<sequence>MSSSSLPPSSSPPLPESESDSEHSVGSSSEPFRLVPIPHVTLGDVYKIDQLQRGRGNKVNIPWKDSLSALQAVDELPETSTGWIAYTHSQQTLKRLFPVIKKSKYDTDYKNYKLLFCFVEPTRGREAGIIYLKGAVQHRVTGKIAMLSATNAAPKEAHYSSQEDGWWVYKADMNAPACFWNAFKVC</sequence>